<dbReference type="EMBL" id="CP033622">
    <property type="protein sequence ID" value="QIZ51661.1"/>
    <property type="molecule type" value="Genomic_DNA"/>
</dbReference>
<evidence type="ECO:0000313" key="2">
    <source>
        <dbReference type="Proteomes" id="UP000500801"/>
    </source>
</evidence>
<sequence length="65" mass="6766">MGGGISAKSIHDLKVGIINPGWASHLFSASGKKQTMTSRGNKGANPIIPFTLSVSAITDSLQWLA</sequence>
<gene>
    <name evidence="1" type="ORF">DWG24_13290</name>
</gene>
<evidence type="ECO:0000313" key="1">
    <source>
        <dbReference type="EMBL" id="QIZ51661.1"/>
    </source>
</evidence>
<organism evidence="1 2">
    <name type="scientific">Dickeya zeae</name>
    <dbReference type="NCBI Taxonomy" id="204042"/>
    <lineage>
        <taxon>Bacteria</taxon>
        <taxon>Pseudomonadati</taxon>
        <taxon>Pseudomonadota</taxon>
        <taxon>Gammaproteobacteria</taxon>
        <taxon>Enterobacterales</taxon>
        <taxon>Pectobacteriaceae</taxon>
        <taxon>Dickeya</taxon>
    </lineage>
</organism>
<dbReference type="Proteomes" id="UP000500801">
    <property type="component" value="Chromosome"/>
</dbReference>
<name>A0AAE6Z019_9GAMM</name>
<reference evidence="1 2" key="1">
    <citation type="submission" date="2018-11" db="EMBL/GenBank/DDBJ databases">
        <title>Complete genome sequence of Dickeya zeae strain CE1 infecting Canna edulis Ker-Gawl. in China.</title>
        <authorList>
            <person name="Zhang J."/>
            <person name="Lin B."/>
            <person name="Shen H."/>
            <person name="Jiang S."/>
            <person name="Pu X."/>
            <person name="Sun D."/>
        </authorList>
    </citation>
    <scope>NUCLEOTIDE SEQUENCE [LARGE SCALE GENOMIC DNA]</scope>
    <source>
        <strain evidence="1 2">CE1</strain>
    </source>
</reference>
<protein>
    <submittedName>
        <fullName evidence="1">Uncharacterized protein</fullName>
    </submittedName>
</protein>
<dbReference type="AlphaFoldDB" id="A0AAE6Z019"/>
<accession>A0AAE6Z019</accession>
<proteinExistence type="predicted"/>